<proteinExistence type="predicted"/>
<comment type="caution">
    <text evidence="1">The sequence shown here is derived from an EMBL/GenBank/DDBJ whole genome shotgun (WGS) entry which is preliminary data.</text>
</comment>
<organism evidence="1 2">
    <name type="scientific">Paraflavisolibacter caeni</name>
    <dbReference type="NCBI Taxonomy" id="2982496"/>
    <lineage>
        <taxon>Bacteria</taxon>
        <taxon>Pseudomonadati</taxon>
        <taxon>Bacteroidota</taxon>
        <taxon>Chitinophagia</taxon>
        <taxon>Chitinophagales</taxon>
        <taxon>Chitinophagaceae</taxon>
        <taxon>Paraflavisolibacter</taxon>
    </lineage>
</organism>
<evidence type="ECO:0008006" key="3">
    <source>
        <dbReference type="Google" id="ProtNLM"/>
    </source>
</evidence>
<dbReference type="Proteomes" id="UP001155483">
    <property type="component" value="Unassembled WGS sequence"/>
</dbReference>
<accession>A0A9X2Y0X3</accession>
<evidence type="ECO:0000313" key="1">
    <source>
        <dbReference type="EMBL" id="MCU7552640.1"/>
    </source>
</evidence>
<dbReference type="EMBL" id="JAOTIF010000040">
    <property type="protein sequence ID" value="MCU7552640.1"/>
    <property type="molecule type" value="Genomic_DNA"/>
</dbReference>
<gene>
    <name evidence="1" type="ORF">OCK74_26205</name>
</gene>
<keyword evidence="2" id="KW-1185">Reference proteome</keyword>
<sequence>MPSPIEMTTISCVLNVLHARGQDNEFIFSKKGFMAENGRVYRQKELEIIKTYRFEGVSDPSDEAIIYLIQTADGLIGYSLDAYGVYSNHKDDIYSDFMRKMVMKKRAG</sequence>
<protein>
    <recommendedName>
        <fullName evidence="3">Phosphoribosylpyrophosphate synthetase</fullName>
    </recommendedName>
</protein>
<reference evidence="1" key="2">
    <citation type="submission" date="2023-04" db="EMBL/GenBank/DDBJ databases">
        <title>Paracnuella aquatica gen. nov., sp. nov., a member of the family Chitinophagaceae isolated from a hot spring.</title>
        <authorList>
            <person name="Wang C."/>
        </authorList>
    </citation>
    <scope>NUCLEOTIDE SEQUENCE</scope>
    <source>
        <strain evidence="1">LB-8</strain>
    </source>
</reference>
<dbReference type="AlphaFoldDB" id="A0A9X2Y0X3"/>
<name>A0A9X2Y0X3_9BACT</name>
<dbReference type="RefSeq" id="WP_279300077.1">
    <property type="nucleotide sequence ID" value="NZ_JAOTIF010000040.1"/>
</dbReference>
<evidence type="ECO:0000313" key="2">
    <source>
        <dbReference type="Proteomes" id="UP001155483"/>
    </source>
</evidence>
<reference evidence="1" key="1">
    <citation type="submission" date="2022-09" db="EMBL/GenBank/DDBJ databases">
        <authorList>
            <person name="Yuan C."/>
            <person name="Ke Z."/>
        </authorList>
    </citation>
    <scope>NUCLEOTIDE SEQUENCE</scope>
    <source>
        <strain evidence="1">LB-8</strain>
    </source>
</reference>